<gene>
    <name evidence="1" type="ORF">MILVUS5_LOCUS18495</name>
</gene>
<sequence>MLSSLFIVGNIDLLVIRRGYYLKDAFPCYTSTTSFNRHLFYFTQETLSLVEICSRSDPNFEGFHEDRTLNEKQVEILKMTSLSFSEFLTKYYRACHTEKIRKEGARRLAKA</sequence>
<organism evidence="1 2">
    <name type="scientific">Trifolium pratense</name>
    <name type="common">Red clover</name>
    <dbReference type="NCBI Taxonomy" id="57577"/>
    <lineage>
        <taxon>Eukaryota</taxon>
        <taxon>Viridiplantae</taxon>
        <taxon>Streptophyta</taxon>
        <taxon>Embryophyta</taxon>
        <taxon>Tracheophyta</taxon>
        <taxon>Spermatophyta</taxon>
        <taxon>Magnoliopsida</taxon>
        <taxon>eudicotyledons</taxon>
        <taxon>Gunneridae</taxon>
        <taxon>Pentapetalae</taxon>
        <taxon>rosids</taxon>
        <taxon>fabids</taxon>
        <taxon>Fabales</taxon>
        <taxon>Fabaceae</taxon>
        <taxon>Papilionoideae</taxon>
        <taxon>50 kb inversion clade</taxon>
        <taxon>NPAAA clade</taxon>
        <taxon>Hologalegina</taxon>
        <taxon>IRL clade</taxon>
        <taxon>Trifolieae</taxon>
        <taxon>Trifolium</taxon>
    </lineage>
</organism>
<evidence type="ECO:0000313" key="1">
    <source>
        <dbReference type="EMBL" id="CAJ2650738.1"/>
    </source>
</evidence>
<proteinExistence type="predicted"/>
<comment type="caution">
    <text evidence="1">The sequence shown here is derived from an EMBL/GenBank/DDBJ whole genome shotgun (WGS) entry which is preliminary data.</text>
</comment>
<reference evidence="1" key="1">
    <citation type="submission" date="2023-10" db="EMBL/GenBank/DDBJ databases">
        <authorList>
            <person name="Rodriguez Cubillos JULIANA M."/>
            <person name="De Vega J."/>
        </authorList>
    </citation>
    <scope>NUCLEOTIDE SEQUENCE</scope>
</reference>
<evidence type="ECO:0000313" key="2">
    <source>
        <dbReference type="Proteomes" id="UP001177021"/>
    </source>
</evidence>
<accession>A0ACB0K2X9</accession>
<dbReference type="EMBL" id="CASHSV030000109">
    <property type="protein sequence ID" value="CAJ2650738.1"/>
    <property type="molecule type" value="Genomic_DNA"/>
</dbReference>
<keyword evidence="2" id="KW-1185">Reference proteome</keyword>
<dbReference type="Proteomes" id="UP001177021">
    <property type="component" value="Unassembled WGS sequence"/>
</dbReference>
<protein>
    <submittedName>
        <fullName evidence="1">Uncharacterized protein</fullName>
    </submittedName>
</protein>
<name>A0ACB0K2X9_TRIPR</name>